<dbReference type="AlphaFoldDB" id="A0A7C2UQH4"/>
<comment type="similarity">
    <text evidence="1 4">Belongs to the V-ATPase D subunit family.</text>
</comment>
<dbReference type="PANTHER" id="PTHR11671">
    <property type="entry name" value="V-TYPE ATP SYNTHASE SUBUNIT D"/>
    <property type="match status" value="1"/>
</dbReference>
<keyword evidence="4" id="KW-0375">Hydrogen ion transport</keyword>
<name>A0A7C2UQH4_9CREN</name>
<sequence length="214" mass="25045">MSSDTRSRLPTKINLIKLKRDLSLIRRIRKVLDEKRSALLLYIRTMIAEYEKLYAQTSEDLKRAYSKFEEALFETGLKKSLDFAYIVPSTLKISMKTKLVFSVKTPYLSLDKDSIPKLNYPADIPSAIFEARDELAGAFERLLKLIELENSIYRLIAELKSTQRLINSIDYAIMPDYERTIKYISLVLDERMREEFMRLKVLKEKRVKASSKES</sequence>
<dbReference type="GO" id="GO:0046933">
    <property type="term" value="F:proton-transporting ATP synthase activity, rotational mechanism"/>
    <property type="evidence" value="ECO:0007669"/>
    <property type="project" value="UniProtKB-UniRule"/>
</dbReference>
<organism evidence="5">
    <name type="scientific">Fervidicoccus fontis</name>
    <dbReference type="NCBI Taxonomy" id="683846"/>
    <lineage>
        <taxon>Archaea</taxon>
        <taxon>Thermoproteota</taxon>
        <taxon>Thermoprotei</taxon>
        <taxon>Fervidicoccales</taxon>
        <taxon>Fervidicoccaceae</taxon>
        <taxon>Fervidicoccus</taxon>
    </lineage>
</organism>
<reference evidence="5" key="1">
    <citation type="journal article" date="2020" name="mSystems">
        <title>Genome- and Community-Level Interaction Insights into Carbon Utilization and Element Cycling Functions of Hydrothermarchaeota in Hydrothermal Sediment.</title>
        <authorList>
            <person name="Zhou Z."/>
            <person name="Liu Y."/>
            <person name="Xu W."/>
            <person name="Pan J."/>
            <person name="Luo Z.H."/>
            <person name="Li M."/>
        </authorList>
    </citation>
    <scope>NUCLEOTIDE SEQUENCE [LARGE SCALE GENOMIC DNA]</scope>
    <source>
        <strain evidence="5">SpSt-1259</strain>
    </source>
</reference>
<keyword evidence="4" id="KW-0472">Membrane</keyword>
<dbReference type="HAMAP" id="MF_00271">
    <property type="entry name" value="ATP_synth_D_arch"/>
    <property type="match status" value="1"/>
</dbReference>
<proteinExistence type="inferred from homology"/>
<evidence type="ECO:0000256" key="1">
    <source>
        <dbReference type="ARBA" id="ARBA00005850"/>
    </source>
</evidence>
<comment type="caution">
    <text evidence="5">The sequence shown here is derived from an EMBL/GenBank/DDBJ whole genome shotgun (WGS) entry which is preliminary data.</text>
</comment>
<keyword evidence="3 4" id="KW-0406">Ion transport</keyword>
<dbReference type="GO" id="GO:0005524">
    <property type="term" value="F:ATP binding"/>
    <property type="evidence" value="ECO:0007669"/>
    <property type="project" value="UniProtKB-UniRule"/>
</dbReference>
<comment type="subunit">
    <text evidence="4">Has multiple subunits with at least A(3), B(3), C, D, E, F, H, I and proteolipid K(x).</text>
</comment>
<keyword evidence="2 4" id="KW-0813">Transport</keyword>
<dbReference type="Pfam" id="PF01813">
    <property type="entry name" value="ATP-synt_D"/>
    <property type="match status" value="1"/>
</dbReference>
<keyword evidence="4" id="KW-0066">ATP synthesis</keyword>
<accession>A0A7C2UQH4</accession>
<dbReference type="InterPro" id="IPR002699">
    <property type="entry name" value="V_ATPase_D"/>
</dbReference>
<dbReference type="GO" id="GO:0042777">
    <property type="term" value="P:proton motive force-driven plasma membrane ATP synthesis"/>
    <property type="evidence" value="ECO:0007669"/>
    <property type="project" value="UniProtKB-UniRule"/>
</dbReference>
<keyword evidence="4" id="KW-1003">Cell membrane</keyword>
<evidence type="ECO:0000256" key="2">
    <source>
        <dbReference type="ARBA" id="ARBA00022448"/>
    </source>
</evidence>
<dbReference type="GO" id="GO:0046961">
    <property type="term" value="F:proton-transporting ATPase activity, rotational mechanism"/>
    <property type="evidence" value="ECO:0007669"/>
    <property type="project" value="InterPro"/>
</dbReference>
<evidence type="ECO:0000256" key="3">
    <source>
        <dbReference type="ARBA" id="ARBA00023065"/>
    </source>
</evidence>
<dbReference type="GO" id="GO:0005886">
    <property type="term" value="C:plasma membrane"/>
    <property type="evidence" value="ECO:0007669"/>
    <property type="project" value="UniProtKB-SubCell"/>
</dbReference>
<dbReference type="Proteomes" id="UP000885664">
    <property type="component" value="Unassembled WGS sequence"/>
</dbReference>
<evidence type="ECO:0000256" key="4">
    <source>
        <dbReference type="HAMAP-Rule" id="MF_00271"/>
    </source>
</evidence>
<protein>
    <recommendedName>
        <fullName evidence="4">A-type ATP synthase subunit D</fullName>
    </recommendedName>
</protein>
<dbReference type="NCBIfam" id="TIGR00309">
    <property type="entry name" value="V_ATPase_subD"/>
    <property type="match status" value="1"/>
</dbReference>
<evidence type="ECO:0000313" key="5">
    <source>
        <dbReference type="EMBL" id="HEU97867.1"/>
    </source>
</evidence>
<comment type="subcellular location">
    <subcellularLocation>
        <location evidence="4">Cell membrane</location>
        <topology evidence="4">Peripheral membrane protein</topology>
    </subcellularLocation>
</comment>
<gene>
    <name evidence="4" type="primary">atpD</name>
    <name evidence="5" type="ORF">ENO36_03310</name>
</gene>
<dbReference type="Gene3D" id="1.10.287.3240">
    <property type="match status" value="1"/>
</dbReference>
<comment type="function">
    <text evidence="4">Component of the A-type ATP synthase that produces ATP from ADP in the presence of a proton gradient across the membrane.</text>
</comment>
<dbReference type="EMBL" id="DSFE01000074">
    <property type="protein sequence ID" value="HEU97867.1"/>
    <property type="molecule type" value="Genomic_DNA"/>
</dbReference>